<comment type="caution">
    <text evidence="2">The sequence shown here is derived from an EMBL/GenBank/DDBJ whole genome shotgun (WGS) entry which is preliminary data.</text>
</comment>
<feature type="non-terminal residue" evidence="2">
    <location>
        <position position="1"/>
    </location>
</feature>
<keyword evidence="3" id="KW-1185">Reference proteome</keyword>
<dbReference type="Proteomes" id="UP000800235">
    <property type="component" value="Unassembled WGS sequence"/>
</dbReference>
<name>A0A9P4NDP1_9PEZI</name>
<feature type="transmembrane region" description="Helical" evidence="1">
    <location>
        <begin position="130"/>
        <end position="151"/>
    </location>
</feature>
<accession>A0A9P4NDP1</accession>
<sequence length="192" mass="21789">LHPRVAVLLGLNNRWHKWLYLCRMLSVLPEYYFGIPVLWKIFWLSVSDETGWVSLRAGGKESRLLVEMILAAIWCAVCGYIAFFSMDCLMMRWLIKYTPMASIVRLCSASFVYFVGTNFILQYSGSTAHLSILLPAWIFIALALGSIYLAIHERAHIKRQGAHPMRVCGTASFLTMCSLLALLHIQRCSPGN</sequence>
<dbReference type="Pfam" id="PF12326">
    <property type="entry name" value="EOS1"/>
    <property type="match status" value="1"/>
</dbReference>
<dbReference type="GO" id="GO:0005789">
    <property type="term" value="C:endoplasmic reticulum membrane"/>
    <property type="evidence" value="ECO:0007669"/>
    <property type="project" value="InterPro"/>
</dbReference>
<keyword evidence="1" id="KW-0812">Transmembrane</keyword>
<organism evidence="2 3">
    <name type="scientific">Tothia fuscella</name>
    <dbReference type="NCBI Taxonomy" id="1048955"/>
    <lineage>
        <taxon>Eukaryota</taxon>
        <taxon>Fungi</taxon>
        <taxon>Dikarya</taxon>
        <taxon>Ascomycota</taxon>
        <taxon>Pezizomycotina</taxon>
        <taxon>Dothideomycetes</taxon>
        <taxon>Pleosporomycetidae</taxon>
        <taxon>Venturiales</taxon>
        <taxon>Cylindrosympodiaceae</taxon>
        <taxon>Tothia</taxon>
    </lineage>
</organism>
<dbReference type="GO" id="GO:0034599">
    <property type="term" value="P:cellular response to oxidative stress"/>
    <property type="evidence" value="ECO:0007669"/>
    <property type="project" value="InterPro"/>
</dbReference>
<dbReference type="EMBL" id="MU007181">
    <property type="protein sequence ID" value="KAF2415796.1"/>
    <property type="molecule type" value="Genomic_DNA"/>
</dbReference>
<evidence type="ECO:0000313" key="2">
    <source>
        <dbReference type="EMBL" id="KAF2415796.1"/>
    </source>
</evidence>
<keyword evidence="1" id="KW-1133">Transmembrane helix</keyword>
<evidence type="ECO:0000313" key="3">
    <source>
        <dbReference type="Proteomes" id="UP000800235"/>
    </source>
</evidence>
<proteinExistence type="predicted"/>
<dbReference type="PANTHER" id="PTHR28147:SF1">
    <property type="entry name" value="N-GLYCOSYLATION PROTEIN EOS1"/>
    <property type="match status" value="1"/>
</dbReference>
<dbReference type="AlphaFoldDB" id="A0A9P4NDP1"/>
<feature type="transmembrane region" description="Helical" evidence="1">
    <location>
        <begin position="163"/>
        <end position="185"/>
    </location>
</feature>
<dbReference type="OrthoDB" id="2139606at2759"/>
<reference evidence="2" key="1">
    <citation type="journal article" date="2020" name="Stud. Mycol.">
        <title>101 Dothideomycetes genomes: a test case for predicting lifestyles and emergence of pathogens.</title>
        <authorList>
            <person name="Haridas S."/>
            <person name="Albert R."/>
            <person name="Binder M."/>
            <person name="Bloem J."/>
            <person name="Labutti K."/>
            <person name="Salamov A."/>
            <person name="Andreopoulos B."/>
            <person name="Baker S."/>
            <person name="Barry K."/>
            <person name="Bills G."/>
            <person name="Bluhm B."/>
            <person name="Cannon C."/>
            <person name="Castanera R."/>
            <person name="Culley D."/>
            <person name="Daum C."/>
            <person name="Ezra D."/>
            <person name="Gonzalez J."/>
            <person name="Henrissat B."/>
            <person name="Kuo A."/>
            <person name="Liang C."/>
            <person name="Lipzen A."/>
            <person name="Lutzoni F."/>
            <person name="Magnuson J."/>
            <person name="Mondo S."/>
            <person name="Nolan M."/>
            <person name="Ohm R."/>
            <person name="Pangilinan J."/>
            <person name="Park H.-J."/>
            <person name="Ramirez L."/>
            <person name="Alfaro M."/>
            <person name="Sun H."/>
            <person name="Tritt A."/>
            <person name="Yoshinaga Y."/>
            <person name="Zwiers L.-H."/>
            <person name="Turgeon B."/>
            <person name="Goodwin S."/>
            <person name="Spatafora J."/>
            <person name="Crous P."/>
            <person name="Grigoriev I."/>
        </authorList>
    </citation>
    <scope>NUCLEOTIDE SEQUENCE</scope>
    <source>
        <strain evidence="2">CBS 130266</strain>
    </source>
</reference>
<gene>
    <name evidence="2" type="ORF">EJ08DRAFT_600846</name>
</gene>
<dbReference type="PANTHER" id="PTHR28147">
    <property type="entry name" value="N-GLYCOSYLATION PROTEIN EOS1"/>
    <property type="match status" value="1"/>
</dbReference>
<feature type="transmembrane region" description="Helical" evidence="1">
    <location>
        <begin position="64"/>
        <end position="83"/>
    </location>
</feature>
<feature type="transmembrane region" description="Helical" evidence="1">
    <location>
        <begin position="20"/>
        <end position="44"/>
    </location>
</feature>
<keyword evidence="1" id="KW-0472">Membrane</keyword>
<dbReference type="InterPro" id="IPR021100">
    <property type="entry name" value="N-glycosylation_EOS1"/>
</dbReference>
<evidence type="ECO:0000256" key="1">
    <source>
        <dbReference type="SAM" id="Phobius"/>
    </source>
</evidence>
<feature type="transmembrane region" description="Helical" evidence="1">
    <location>
        <begin position="103"/>
        <end position="124"/>
    </location>
</feature>
<dbReference type="PRINTS" id="PR02070">
    <property type="entry name" value="NGLYCOSEOS1"/>
</dbReference>
<protein>
    <submittedName>
        <fullName evidence="2">Uncharacterized protein</fullName>
    </submittedName>
</protein>
<dbReference type="GO" id="GO:0006487">
    <property type="term" value="P:protein N-linked glycosylation"/>
    <property type="evidence" value="ECO:0007669"/>
    <property type="project" value="TreeGrafter"/>
</dbReference>